<evidence type="ECO:0000256" key="7">
    <source>
        <dbReference type="ARBA" id="ARBA00023244"/>
    </source>
</evidence>
<evidence type="ECO:0000256" key="2">
    <source>
        <dbReference type="ARBA" id="ARBA00002869"/>
    </source>
</evidence>
<accession>A0A1Y4LR58</accession>
<keyword evidence="13" id="KW-1185">Reference proteome</keyword>
<dbReference type="Gene3D" id="3.30.160.40">
    <property type="entry name" value="Porphobilinogen deaminase, C-terminal domain"/>
    <property type="match status" value="1"/>
</dbReference>
<evidence type="ECO:0000256" key="4">
    <source>
        <dbReference type="ARBA" id="ARBA00011245"/>
    </source>
</evidence>
<name>A0A1Y4LR58_9FIRM</name>
<feature type="domain" description="Porphobilinogen deaminase N-terminal" evidence="10">
    <location>
        <begin position="3"/>
        <end position="209"/>
    </location>
</feature>
<evidence type="ECO:0000256" key="1">
    <source>
        <dbReference type="ARBA" id="ARBA00001916"/>
    </source>
</evidence>
<dbReference type="SUPFAM" id="SSF53850">
    <property type="entry name" value="Periplasmic binding protein-like II"/>
    <property type="match status" value="1"/>
</dbReference>
<dbReference type="AlphaFoldDB" id="A0A1Y4LR58"/>
<dbReference type="PRINTS" id="PR00151">
    <property type="entry name" value="PORPHBDMNASE"/>
</dbReference>
<dbReference type="Pfam" id="PF03900">
    <property type="entry name" value="Porphobil_deamC"/>
    <property type="match status" value="1"/>
</dbReference>
<evidence type="ECO:0000256" key="3">
    <source>
        <dbReference type="ARBA" id="ARBA00005638"/>
    </source>
</evidence>
<dbReference type="InterPro" id="IPR022418">
    <property type="entry name" value="Porphobilinogen_deaminase_C"/>
</dbReference>
<dbReference type="NCBIfam" id="TIGR00212">
    <property type="entry name" value="hemC"/>
    <property type="match status" value="1"/>
</dbReference>
<organism evidence="12 13">
    <name type="scientific">Faecalitalea cylindroides</name>
    <dbReference type="NCBI Taxonomy" id="39483"/>
    <lineage>
        <taxon>Bacteria</taxon>
        <taxon>Bacillati</taxon>
        <taxon>Bacillota</taxon>
        <taxon>Erysipelotrichia</taxon>
        <taxon>Erysipelotrichales</taxon>
        <taxon>Erysipelotrichaceae</taxon>
        <taxon>Faecalitalea</taxon>
    </lineage>
</organism>
<dbReference type="Pfam" id="PF01379">
    <property type="entry name" value="Porphobil_deam"/>
    <property type="match status" value="1"/>
</dbReference>
<dbReference type="Proteomes" id="UP000195447">
    <property type="component" value="Unassembled WGS sequence"/>
</dbReference>
<dbReference type="GO" id="GO:0004418">
    <property type="term" value="F:hydroxymethylbilane synthase activity"/>
    <property type="evidence" value="ECO:0007669"/>
    <property type="project" value="UniProtKB-UniRule"/>
</dbReference>
<evidence type="ECO:0000256" key="5">
    <source>
        <dbReference type="ARBA" id="ARBA00012655"/>
    </source>
</evidence>
<evidence type="ECO:0000256" key="8">
    <source>
        <dbReference type="ARBA" id="ARBA00048169"/>
    </source>
</evidence>
<evidence type="ECO:0000313" key="13">
    <source>
        <dbReference type="Proteomes" id="UP000195447"/>
    </source>
</evidence>
<dbReference type="GO" id="GO:0006783">
    <property type="term" value="P:heme biosynthetic process"/>
    <property type="evidence" value="ECO:0007669"/>
    <property type="project" value="TreeGrafter"/>
</dbReference>
<dbReference type="EC" id="2.5.1.61" evidence="5 9"/>
<evidence type="ECO:0000313" key="12">
    <source>
        <dbReference type="EMBL" id="OUP58069.1"/>
    </source>
</evidence>
<comment type="caution">
    <text evidence="12">The sequence shown here is derived from an EMBL/GenBank/DDBJ whole genome shotgun (WGS) entry which is preliminary data.</text>
</comment>
<comment type="catalytic activity">
    <reaction evidence="8">
        <text>4 porphobilinogen + H2O = hydroxymethylbilane + 4 NH4(+)</text>
        <dbReference type="Rhea" id="RHEA:13185"/>
        <dbReference type="ChEBI" id="CHEBI:15377"/>
        <dbReference type="ChEBI" id="CHEBI:28938"/>
        <dbReference type="ChEBI" id="CHEBI:57845"/>
        <dbReference type="ChEBI" id="CHEBI:58126"/>
        <dbReference type="EC" id="2.5.1.61"/>
    </reaction>
</comment>
<gene>
    <name evidence="12" type="ORF">B5F14_08410</name>
</gene>
<evidence type="ECO:0000259" key="11">
    <source>
        <dbReference type="Pfam" id="PF03900"/>
    </source>
</evidence>
<dbReference type="PANTHER" id="PTHR11557:SF0">
    <property type="entry name" value="PORPHOBILINOGEN DEAMINASE"/>
    <property type="match status" value="1"/>
</dbReference>
<protein>
    <recommendedName>
        <fullName evidence="5 9">Hydroxymethylbilane synthase</fullName>
        <ecNumber evidence="5 9">2.5.1.61</ecNumber>
    </recommendedName>
</protein>
<sequence>MKLKIGTRKSKLARIQTELAIHKIQECMPEIETEIIPISTQGDKDKTTPLYAMPQTGVFIKEIEKALINKDIDIAVHSLKDVSSTLDDRLMLIEPFLFEDKRDALITKDHSTLKNLRKNAVLATSSIRRIACIHHVRPDIQFVNIRGNIETRIQKFKEMDIDGIVLAAAGLKRLHLDSLIDEYLDPSMIIPACGQGTIALEIRKEDKDLFSKLSQSSNQTLETKIEREFLSLSKAGCHYPIGCYAKFVDDQLQVHACLGETIEDCKFVSMAFDKIEYNKAASSIYKKIKEENI</sequence>
<keyword evidence="6" id="KW-0808">Transferase</keyword>
<dbReference type="InterPro" id="IPR022417">
    <property type="entry name" value="Porphobilin_deaminase_N"/>
</dbReference>
<dbReference type="FunFam" id="3.40.190.10:FF:000005">
    <property type="entry name" value="Porphobilinogen deaminase"/>
    <property type="match status" value="1"/>
</dbReference>
<keyword evidence="7" id="KW-0627">Porphyrin biosynthesis</keyword>
<evidence type="ECO:0000256" key="6">
    <source>
        <dbReference type="ARBA" id="ARBA00022679"/>
    </source>
</evidence>
<dbReference type="RefSeq" id="WP_087158989.1">
    <property type="nucleotide sequence ID" value="NZ_NFKM01000018.1"/>
</dbReference>
<dbReference type="EMBL" id="NFKM01000018">
    <property type="protein sequence ID" value="OUP58069.1"/>
    <property type="molecule type" value="Genomic_DNA"/>
</dbReference>
<comment type="similarity">
    <text evidence="3">Belongs to the HMBS family.</text>
</comment>
<dbReference type="PIRSF" id="PIRSF001438">
    <property type="entry name" value="4pyrrol_synth_OHMeBilane_synth"/>
    <property type="match status" value="1"/>
</dbReference>
<dbReference type="PANTHER" id="PTHR11557">
    <property type="entry name" value="PORPHOBILINOGEN DEAMINASE"/>
    <property type="match status" value="1"/>
</dbReference>
<dbReference type="InterPro" id="IPR000860">
    <property type="entry name" value="HemC"/>
</dbReference>
<comment type="subunit">
    <text evidence="4">Monomer.</text>
</comment>
<comment type="cofactor">
    <cofactor evidence="1">
        <name>dipyrromethane</name>
        <dbReference type="ChEBI" id="CHEBI:60342"/>
    </cofactor>
</comment>
<dbReference type="GO" id="GO:0005737">
    <property type="term" value="C:cytoplasm"/>
    <property type="evidence" value="ECO:0007669"/>
    <property type="project" value="UniProtKB-UniRule"/>
</dbReference>
<dbReference type="InterPro" id="IPR036803">
    <property type="entry name" value="Porphobilinogen_deaminase_C_sf"/>
</dbReference>
<dbReference type="Gene3D" id="3.40.190.10">
    <property type="entry name" value="Periplasmic binding protein-like II"/>
    <property type="match status" value="2"/>
</dbReference>
<proteinExistence type="inferred from homology"/>
<evidence type="ECO:0000259" key="10">
    <source>
        <dbReference type="Pfam" id="PF01379"/>
    </source>
</evidence>
<comment type="function">
    <text evidence="2">Tetrapolymerization of the monopyrrole PBG into the hydroxymethylbilane pre-uroporphyrinogen in several discrete steps.</text>
</comment>
<reference evidence="13" key="1">
    <citation type="submission" date="2017-04" db="EMBL/GenBank/DDBJ databases">
        <title>Function of individual gut microbiota members based on whole genome sequencing of pure cultures obtained from chicken caecum.</title>
        <authorList>
            <person name="Medvecky M."/>
            <person name="Cejkova D."/>
            <person name="Polansky O."/>
            <person name="Karasova D."/>
            <person name="Kubasova T."/>
            <person name="Cizek A."/>
            <person name="Rychlik I."/>
        </authorList>
    </citation>
    <scope>NUCLEOTIDE SEQUENCE [LARGE SCALE GENOMIC DNA]</scope>
    <source>
        <strain evidence="13">An178</strain>
    </source>
</reference>
<feature type="domain" description="Porphobilinogen deaminase C-terminal" evidence="11">
    <location>
        <begin position="221"/>
        <end position="260"/>
    </location>
</feature>
<evidence type="ECO:0000256" key="9">
    <source>
        <dbReference type="NCBIfam" id="TIGR00212"/>
    </source>
</evidence>
<dbReference type="SUPFAM" id="SSF54782">
    <property type="entry name" value="Porphobilinogen deaminase (hydroxymethylbilane synthase), C-terminal domain"/>
    <property type="match status" value="1"/>
</dbReference>